<evidence type="ECO:0008006" key="3">
    <source>
        <dbReference type="Google" id="ProtNLM"/>
    </source>
</evidence>
<sequence>MGRKTGTRDLRNTIAIVGDGYVEKYYFEDMRDHEDTTGDWYQILPRLPEKSGNFDKAINKAISLLNREIDKVFAIVDMDKVLSDGKENEFLEKQKEIAQLNKKKDGKICLCYCNPCFEYWLLLHFKFIKNHFKKCQKIENKLVKQINNYKKSQKYHSKVNLYKKLYPKLKTAITNSEKSEESYIKQSNDYHPISTIHKIFYDLRIGTNY</sequence>
<proteinExistence type="predicted"/>
<protein>
    <recommendedName>
        <fullName evidence="3">RloB-like protein</fullName>
    </recommendedName>
</protein>
<evidence type="ECO:0000313" key="1">
    <source>
        <dbReference type="EMBL" id="PAU94366.1"/>
    </source>
</evidence>
<dbReference type="OrthoDB" id="9796523at2"/>
<name>A0A2A2G9F1_9BACT</name>
<dbReference type="EMBL" id="NSKE01000004">
    <property type="protein sequence ID" value="PAU94366.1"/>
    <property type="molecule type" value="Genomic_DNA"/>
</dbReference>
<accession>A0A2A2G9F1</accession>
<reference evidence="1 2" key="1">
    <citation type="submission" date="2017-08" db="EMBL/GenBank/DDBJ databases">
        <title>Aliifodinibius alkalisoli sp. nov., isolated from saline alkaline soil.</title>
        <authorList>
            <person name="Liu D."/>
            <person name="Zhang G."/>
        </authorList>
    </citation>
    <scope>NUCLEOTIDE SEQUENCE [LARGE SCALE GENOMIC DNA]</scope>
    <source>
        <strain evidence="1 2">WN023</strain>
    </source>
</reference>
<dbReference type="AlphaFoldDB" id="A0A2A2G9F1"/>
<organism evidence="1 2">
    <name type="scientific">Fodinibius salipaludis</name>
    <dbReference type="NCBI Taxonomy" id="2032627"/>
    <lineage>
        <taxon>Bacteria</taxon>
        <taxon>Pseudomonadati</taxon>
        <taxon>Balneolota</taxon>
        <taxon>Balneolia</taxon>
        <taxon>Balneolales</taxon>
        <taxon>Balneolaceae</taxon>
        <taxon>Fodinibius</taxon>
    </lineage>
</organism>
<keyword evidence="2" id="KW-1185">Reference proteome</keyword>
<dbReference type="RefSeq" id="WP_095605907.1">
    <property type="nucleotide sequence ID" value="NZ_NSKE01000004.1"/>
</dbReference>
<evidence type="ECO:0000313" key="2">
    <source>
        <dbReference type="Proteomes" id="UP000218831"/>
    </source>
</evidence>
<comment type="caution">
    <text evidence="1">The sequence shown here is derived from an EMBL/GenBank/DDBJ whole genome shotgun (WGS) entry which is preliminary data.</text>
</comment>
<dbReference type="Proteomes" id="UP000218831">
    <property type="component" value="Unassembled WGS sequence"/>
</dbReference>
<gene>
    <name evidence="1" type="ORF">CK503_06055</name>
</gene>
<dbReference type="Pfam" id="PF13707">
    <property type="entry name" value="RloB"/>
    <property type="match status" value="1"/>
</dbReference>
<dbReference type="InterPro" id="IPR025591">
    <property type="entry name" value="RloB"/>
</dbReference>